<dbReference type="Pfam" id="PF17667">
    <property type="entry name" value="Pkinase_fungal"/>
    <property type="match status" value="1"/>
</dbReference>
<dbReference type="OrthoDB" id="2791154at2759"/>
<dbReference type="Gene3D" id="1.10.510.10">
    <property type="entry name" value="Transferase(Phosphotransferase) domain 1"/>
    <property type="match status" value="1"/>
</dbReference>
<dbReference type="KEGG" id="pco:PHACADRAFT_147924"/>
<keyword evidence="4" id="KW-1185">Reference proteome</keyword>
<dbReference type="PROSITE" id="PS00109">
    <property type="entry name" value="PROTEIN_KINASE_TYR"/>
    <property type="match status" value="1"/>
</dbReference>
<dbReference type="PANTHER" id="PTHR38248:SF2">
    <property type="entry name" value="FUNK1 11"/>
    <property type="match status" value="1"/>
</dbReference>
<evidence type="ECO:0000313" key="4">
    <source>
        <dbReference type="Proteomes" id="UP000008370"/>
    </source>
</evidence>
<dbReference type="InterPro" id="IPR011009">
    <property type="entry name" value="Kinase-like_dom_sf"/>
</dbReference>
<dbReference type="AlphaFoldDB" id="K5VPL9"/>
<accession>K5VPL9</accession>
<evidence type="ECO:0000313" key="3">
    <source>
        <dbReference type="EMBL" id="EKM53388.1"/>
    </source>
</evidence>
<sequence>MWNIALEGTGYIVKDTADRIEDVFADHKPDLSLNYDGGPGKDAWIVEALAARGKKKNGDRFRHIARVAMAWSVALVEVKVKSTEDPFGPEEGFDWQRGSRDSRVQILKYVAEIFLRQHRESFCMVFIAGKQARLTRWDRCGVVITNAFDWTTNVAPLVNFFYKIATSSRAMQGFDTSFSWATEAEKTELLQYKDHLREQRDARRLKFVEAMTENQNLYPIYRLNCTATVDGPEHSFAHEVHKGTLTLLVGKYHACNYSSTGRGTKGYFAYVVGKRRLVFLKLSWRPGCSDIPPEHETYERLYEKKVEHIPQLLSGEDICHVSHRGLGRRLSTRTQEFLQSPTPLRSFAYRLVIEILGLPLAEYRNSFVMVRVVSHAVIAHRQAWDGAGILHRDISSGNILIELDSADDEKPNGLLGDWDLSKLKDGPQKATQIGRSGTWAFMSGLSLHYPLKPQEVSDDLESFVNVIYFNTLRFHHHNMTGQLHRAADTKTVQYSEQLAMFVSTFFLDESRYQSVRGTHRTGGRAKMSAYSMADLPFALTDSTDAGDRTMFEVVLKALHSLCYLHYHFVDFDELERYRPAPLKDDQAEAPKSKRNTTLIEQYATRFSANGSEITSKPPSDPLATHSRIEDILTVAGDDPEPWSSIDKTPDQFEHLPTLTLVSDKQPSFTFFSAPRESSASHRIHAPHESSTFHHPIASHSPDQGSRRRLREDEEEIQGSANKKVKSA</sequence>
<dbReference type="InterPro" id="IPR008266">
    <property type="entry name" value="Tyr_kinase_AS"/>
</dbReference>
<dbReference type="SUPFAM" id="SSF56112">
    <property type="entry name" value="Protein kinase-like (PK-like)"/>
    <property type="match status" value="1"/>
</dbReference>
<gene>
    <name evidence="3" type="ORF">PHACADRAFT_147924</name>
</gene>
<proteinExistence type="predicted"/>
<protein>
    <recommendedName>
        <fullName evidence="2">Fungal-type protein kinase domain-containing protein</fullName>
    </recommendedName>
</protein>
<dbReference type="Proteomes" id="UP000008370">
    <property type="component" value="Unassembled WGS sequence"/>
</dbReference>
<feature type="region of interest" description="Disordered" evidence="1">
    <location>
        <begin position="671"/>
        <end position="727"/>
    </location>
</feature>
<feature type="domain" description="Fungal-type protein kinase" evidence="2">
    <location>
        <begin position="99"/>
        <end position="468"/>
    </location>
</feature>
<dbReference type="GeneID" id="18908743"/>
<organism evidence="3 4">
    <name type="scientific">Phanerochaete carnosa (strain HHB-10118-sp)</name>
    <name type="common">White-rot fungus</name>
    <name type="synonym">Peniophora carnosa</name>
    <dbReference type="NCBI Taxonomy" id="650164"/>
    <lineage>
        <taxon>Eukaryota</taxon>
        <taxon>Fungi</taxon>
        <taxon>Dikarya</taxon>
        <taxon>Basidiomycota</taxon>
        <taxon>Agaricomycotina</taxon>
        <taxon>Agaricomycetes</taxon>
        <taxon>Polyporales</taxon>
        <taxon>Phanerochaetaceae</taxon>
        <taxon>Phanerochaete</taxon>
    </lineage>
</organism>
<dbReference type="HOGENOM" id="CLU_452432_0_0_1"/>
<dbReference type="RefSeq" id="XP_007398080.1">
    <property type="nucleotide sequence ID" value="XM_007398018.1"/>
</dbReference>
<name>K5VPL9_PHACS</name>
<dbReference type="EMBL" id="JH930474">
    <property type="protein sequence ID" value="EKM53388.1"/>
    <property type="molecule type" value="Genomic_DNA"/>
</dbReference>
<evidence type="ECO:0000256" key="1">
    <source>
        <dbReference type="SAM" id="MobiDB-lite"/>
    </source>
</evidence>
<dbReference type="InParanoid" id="K5VPL9"/>
<dbReference type="GO" id="GO:0004672">
    <property type="term" value="F:protein kinase activity"/>
    <property type="evidence" value="ECO:0007669"/>
    <property type="project" value="InterPro"/>
</dbReference>
<dbReference type="PANTHER" id="PTHR38248">
    <property type="entry name" value="FUNK1 6"/>
    <property type="match status" value="1"/>
</dbReference>
<reference evidence="3 4" key="1">
    <citation type="journal article" date="2012" name="BMC Genomics">
        <title>Comparative genomics of the white-rot fungi, Phanerochaete carnosa and P. chrysosporium, to elucidate the genetic basis of the distinct wood types they colonize.</title>
        <authorList>
            <person name="Suzuki H."/>
            <person name="MacDonald J."/>
            <person name="Syed K."/>
            <person name="Salamov A."/>
            <person name="Hori C."/>
            <person name="Aerts A."/>
            <person name="Henrissat B."/>
            <person name="Wiebenga A."/>
            <person name="vanKuyk P.A."/>
            <person name="Barry K."/>
            <person name="Lindquist E."/>
            <person name="LaButti K."/>
            <person name="Lapidus A."/>
            <person name="Lucas S."/>
            <person name="Coutinho P."/>
            <person name="Gong Y."/>
            <person name="Samejima M."/>
            <person name="Mahadevan R."/>
            <person name="Abou-Zaid M."/>
            <person name="de Vries R.P."/>
            <person name="Igarashi K."/>
            <person name="Yadav J.S."/>
            <person name="Grigoriev I.V."/>
            <person name="Master E.R."/>
        </authorList>
    </citation>
    <scope>NUCLEOTIDE SEQUENCE [LARGE SCALE GENOMIC DNA]</scope>
    <source>
        <strain evidence="3 4">HHB-10118-sp</strain>
    </source>
</reference>
<dbReference type="InterPro" id="IPR040976">
    <property type="entry name" value="Pkinase_fungal"/>
</dbReference>
<evidence type="ECO:0000259" key="2">
    <source>
        <dbReference type="Pfam" id="PF17667"/>
    </source>
</evidence>